<dbReference type="GO" id="GO:0008453">
    <property type="term" value="F:alanine-glyoxylate transaminase activity"/>
    <property type="evidence" value="ECO:0007669"/>
    <property type="project" value="TreeGrafter"/>
</dbReference>
<dbReference type="GO" id="GO:0019265">
    <property type="term" value="P:glycine biosynthetic process, by transamination of glyoxylate"/>
    <property type="evidence" value="ECO:0007669"/>
    <property type="project" value="TreeGrafter"/>
</dbReference>
<evidence type="ECO:0000256" key="3">
    <source>
        <dbReference type="ARBA" id="ARBA00022576"/>
    </source>
</evidence>
<dbReference type="Proteomes" id="UP000095237">
    <property type="component" value="Unassembled WGS sequence"/>
</dbReference>
<organism evidence="9 10">
    <name type="scientific">Endomicrobium trichonymphae</name>
    <dbReference type="NCBI Taxonomy" id="1408204"/>
    <lineage>
        <taxon>Bacteria</taxon>
        <taxon>Pseudomonadati</taxon>
        <taxon>Elusimicrobiota</taxon>
        <taxon>Endomicrobiia</taxon>
        <taxon>Endomicrobiales</taxon>
        <taxon>Endomicrobiaceae</taxon>
        <taxon>Candidatus Endomicrobiellum</taxon>
    </lineage>
</organism>
<dbReference type="InterPro" id="IPR015424">
    <property type="entry name" value="PyrdxlP-dep_Trfase"/>
</dbReference>
<comment type="similarity">
    <text evidence="2">Belongs to the class-V pyridoxal-phosphate-dependent aminotransferase family.</text>
</comment>
<dbReference type="EMBL" id="LNVX01000291">
    <property type="protein sequence ID" value="OEG70865.1"/>
    <property type="molecule type" value="Genomic_DNA"/>
</dbReference>
<evidence type="ECO:0000256" key="5">
    <source>
        <dbReference type="ARBA" id="ARBA00022898"/>
    </source>
</evidence>
<evidence type="ECO:0000256" key="1">
    <source>
        <dbReference type="ARBA" id="ARBA00001933"/>
    </source>
</evidence>
<dbReference type="InterPro" id="IPR015422">
    <property type="entry name" value="PyrdxlP-dep_Trfase_small"/>
</dbReference>
<sequence>MKRYLLTPGPVTIPPEIALKEALPIFHHRTNEFAMVYKNIAKGLKYVFQTENEVYVLAASGTGAMEMAVANLLSTGDKIIVASCGNFGDRWAEIARGYGIEVISASVRWGKTIKPVEVERALKENPDVKAVYTTFTETSTGVANDIKAIGGIVSKTNAVLVVDAISGLVGQEFRTDEWKVDAVISASQKGFMLAPGLAFITLNGKAWKLVDASKIPKFYFDIKKYKKFYAVGETPFTPPLTLITALQESVRLIEERGLKNIWNDCKLLAKATRAAMKALGLELFSEVPCEIVTSASVPVDIGVKIVKTLREKYGVSIAGGQGDLKGRIIRFAHLGCTGKADLLAGFTCLEMVLIELGVKIKKGKAAAAVEEILLRT</sequence>
<evidence type="ECO:0000313" key="10">
    <source>
        <dbReference type="Proteomes" id="UP000095237"/>
    </source>
</evidence>
<dbReference type="InterPro" id="IPR024169">
    <property type="entry name" value="SP_NH2Trfase/AEP_transaminase"/>
</dbReference>
<dbReference type="PIRSF" id="PIRSF000524">
    <property type="entry name" value="SPT"/>
    <property type="match status" value="1"/>
</dbReference>
<comment type="cofactor">
    <cofactor evidence="1 7">
        <name>pyridoxal 5'-phosphate</name>
        <dbReference type="ChEBI" id="CHEBI:597326"/>
    </cofactor>
</comment>
<dbReference type="InterPro" id="IPR000192">
    <property type="entry name" value="Aminotrans_V_dom"/>
</dbReference>
<evidence type="ECO:0000256" key="2">
    <source>
        <dbReference type="ARBA" id="ARBA00009236"/>
    </source>
</evidence>
<evidence type="ECO:0000259" key="8">
    <source>
        <dbReference type="Pfam" id="PF00266"/>
    </source>
</evidence>
<dbReference type="Gene3D" id="3.90.1150.10">
    <property type="entry name" value="Aspartate Aminotransferase, domain 1"/>
    <property type="match status" value="1"/>
</dbReference>
<feature type="modified residue" description="N6-(pyridoxal phosphate)lysine" evidence="7">
    <location>
        <position position="189"/>
    </location>
</feature>
<keyword evidence="10" id="KW-1185">Reference proteome</keyword>
<dbReference type="AlphaFoldDB" id="A0A1E5IKC9"/>
<feature type="domain" description="Aminotransferase class V" evidence="8">
    <location>
        <begin position="27"/>
        <end position="320"/>
    </location>
</feature>
<dbReference type="PANTHER" id="PTHR21152:SF40">
    <property type="entry name" value="ALANINE--GLYOXYLATE AMINOTRANSFERASE"/>
    <property type="match status" value="1"/>
</dbReference>
<evidence type="ECO:0000256" key="7">
    <source>
        <dbReference type="PIRSR" id="PIRSR000524-50"/>
    </source>
</evidence>
<dbReference type="InterPro" id="IPR015421">
    <property type="entry name" value="PyrdxlP-dep_Trfase_major"/>
</dbReference>
<feature type="binding site" evidence="6">
    <location>
        <position position="330"/>
    </location>
    <ligand>
        <name>substrate</name>
    </ligand>
</feature>
<keyword evidence="4" id="KW-0808">Transferase</keyword>
<proteinExistence type="inferred from homology"/>
<protein>
    <recommendedName>
        <fullName evidence="8">Aminotransferase class V domain-containing protein</fullName>
    </recommendedName>
</protein>
<keyword evidence="3" id="KW-0032">Aminotransferase</keyword>
<name>A0A1E5IKC9_ENDTX</name>
<dbReference type="GO" id="GO:0004760">
    <property type="term" value="F:L-serine-pyruvate transaminase activity"/>
    <property type="evidence" value="ECO:0007669"/>
    <property type="project" value="TreeGrafter"/>
</dbReference>
<accession>A0A1E5IKC9</accession>
<dbReference type="Gene3D" id="3.40.640.10">
    <property type="entry name" value="Type I PLP-dependent aspartate aminotransferase-like (Major domain)"/>
    <property type="match status" value="1"/>
</dbReference>
<dbReference type="FunFam" id="3.40.640.10:FF:000027">
    <property type="entry name" value="Serine--pyruvate aminotransferase, mitochondrial"/>
    <property type="match status" value="1"/>
</dbReference>
<evidence type="ECO:0000256" key="6">
    <source>
        <dbReference type="PIRSR" id="PIRSR000524-1"/>
    </source>
</evidence>
<reference evidence="9 10" key="1">
    <citation type="submission" date="2015-11" db="EMBL/GenBank/DDBJ databases">
        <title>Evidence for parallel genomic evolution in an endosymbiosis of termite gut flagellates.</title>
        <authorList>
            <person name="Zheng H."/>
        </authorList>
    </citation>
    <scope>NUCLEOTIDE SEQUENCE [LARGE SCALE GENOMIC DNA]</scope>
    <source>
        <strain evidence="9 10">CET450</strain>
    </source>
</reference>
<keyword evidence="5 7" id="KW-0663">Pyridoxal phosphate</keyword>
<dbReference type="Pfam" id="PF00266">
    <property type="entry name" value="Aminotran_5"/>
    <property type="match status" value="1"/>
</dbReference>
<gene>
    <name evidence="9" type="ORF">ATZ36_16670</name>
</gene>
<evidence type="ECO:0000313" key="9">
    <source>
        <dbReference type="EMBL" id="OEG70865.1"/>
    </source>
</evidence>
<evidence type="ECO:0000256" key="4">
    <source>
        <dbReference type="ARBA" id="ARBA00022679"/>
    </source>
</evidence>
<dbReference type="PANTHER" id="PTHR21152">
    <property type="entry name" value="AMINOTRANSFERASE CLASS V"/>
    <property type="match status" value="1"/>
</dbReference>
<comment type="caution">
    <text evidence="9">The sequence shown here is derived from an EMBL/GenBank/DDBJ whole genome shotgun (WGS) entry which is preliminary data.</text>
</comment>
<dbReference type="SUPFAM" id="SSF53383">
    <property type="entry name" value="PLP-dependent transferases"/>
    <property type="match status" value="1"/>
</dbReference>